<dbReference type="Proteomes" id="UP000373449">
    <property type="component" value="Unassembled WGS sequence"/>
</dbReference>
<accession>A0A484ZNJ4</accession>
<gene>
    <name evidence="2" type="primary">dnaX_3</name>
    <name evidence="2" type="ORF">NCTC12282_03460</name>
</gene>
<proteinExistence type="predicted"/>
<protein>
    <submittedName>
        <fullName evidence="2">DNA polymerase III subunit tau</fullName>
        <ecNumber evidence="2">2.7.7.7</ecNumber>
    </submittedName>
</protein>
<evidence type="ECO:0000313" key="3">
    <source>
        <dbReference type="Proteomes" id="UP000373449"/>
    </source>
</evidence>
<organism evidence="2 3">
    <name type="scientific">Budvicia aquatica</name>
    <dbReference type="NCBI Taxonomy" id="82979"/>
    <lineage>
        <taxon>Bacteria</taxon>
        <taxon>Pseudomonadati</taxon>
        <taxon>Pseudomonadota</taxon>
        <taxon>Gammaproteobacteria</taxon>
        <taxon>Enterobacterales</taxon>
        <taxon>Budviciaceae</taxon>
        <taxon>Budvicia</taxon>
    </lineage>
</organism>
<dbReference type="InterPro" id="IPR021029">
    <property type="entry name" value="DNA_pol_III_tau_dom-5"/>
</dbReference>
<evidence type="ECO:0000313" key="2">
    <source>
        <dbReference type="EMBL" id="VFS48953.1"/>
    </source>
</evidence>
<dbReference type="InterPro" id="IPR038249">
    <property type="entry name" value="PolIII_tau_V_sf"/>
</dbReference>
<name>A0A484ZNJ4_9GAMM</name>
<reference evidence="2 3" key="1">
    <citation type="submission" date="2019-03" db="EMBL/GenBank/DDBJ databases">
        <authorList>
            <consortium name="Pathogen Informatics"/>
        </authorList>
    </citation>
    <scope>NUCLEOTIDE SEQUENCE [LARGE SCALE GENOMIC DNA]</scope>
    <source>
        <strain evidence="2 3">NCTC12282</strain>
    </source>
</reference>
<dbReference type="Gene3D" id="3.30.300.150">
    <property type="entry name" value="DNA polymerase III, tau subunit, domain V"/>
    <property type="match status" value="1"/>
</dbReference>
<dbReference type="AlphaFoldDB" id="A0A484ZNJ4"/>
<dbReference type="EMBL" id="CAADJA010000002">
    <property type="protein sequence ID" value="VFS48953.1"/>
    <property type="molecule type" value="Genomic_DNA"/>
</dbReference>
<keyword evidence="2" id="KW-0548">Nucleotidyltransferase</keyword>
<dbReference type="GO" id="GO:0003887">
    <property type="term" value="F:DNA-directed DNA polymerase activity"/>
    <property type="evidence" value="ECO:0007669"/>
    <property type="project" value="UniProtKB-EC"/>
</dbReference>
<dbReference type="EC" id="2.7.7.7" evidence="2"/>
<dbReference type="Pfam" id="PF12170">
    <property type="entry name" value="DNA_pol3_tau_5"/>
    <property type="match status" value="1"/>
</dbReference>
<feature type="domain" description="DNA polymerase III tau subunit" evidence="1">
    <location>
        <begin position="3"/>
        <end position="124"/>
    </location>
</feature>
<sequence>MVRDPWAAEINQLPLPKLVQQLALNAFKQQVSDNEICLHLRPSQRHLNTASAQQVLSDAITQHIGHPVTLTIIEDEDTTVKTPLEWRQSIYEEKLLQARESMASDTHIQTLCRYFDAELDEDSIRPV</sequence>
<evidence type="ECO:0000259" key="1">
    <source>
        <dbReference type="Pfam" id="PF12170"/>
    </source>
</evidence>
<keyword evidence="2" id="KW-0808">Transferase</keyword>